<feature type="domain" description="SMC hinge" evidence="6">
    <location>
        <begin position="249"/>
        <end position="362"/>
    </location>
</feature>
<dbReference type="HOGENOM" id="CLU_645730_0_0_1"/>
<dbReference type="PANTHER" id="PTHR18937">
    <property type="entry name" value="STRUCTURAL MAINTENANCE OF CHROMOSOMES SMC FAMILY MEMBER"/>
    <property type="match status" value="1"/>
</dbReference>
<evidence type="ECO:0000256" key="4">
    <source>
        <dbReference type="ARBA" id="ARBA00023306"/>
    </source>
</evidence>
<evidence type="ECO:0000313" key="8">
    <source>
        <dbReference type="Proteomes" id="UP000016927"/>
    </source>
</evidence>
<accession>R0M9K7</accession>
<keyword evidence="3" id="KW-0539">Nucleus</keyword>
<dbReference type="InterPro" id="IPR010935">
    <property type="entry name" value="SMC_hinge"/>
</dbReference>
<dbReference type="Gene3D" id="3.30.70.1620">
    <property type="match status" value="1"/>
</dbReference>
<evidence type="ECO:0000256" key="1">
    <source>
        <dbReference type="ARBA" id="ARBA00022618"/>
    </source>
</evidence>
<dbReference type="SMART" id="SM00968">
    <property type="entry name" value="SMC_hinge"/>
    <property type="match status" value="1"/>
</dbReference>
<dbReference type="GO" id="GO:0005524">
    <property type="term" value="F:ATP binding"/>
    <property type="evidence" value="ECO:0007669"/>
    <property type="project" value="InterPro"/>
</dbReference>
<dbReference type="GO" id="GO:0008278">
    <property type="term" value="C:cohesin complex"/>
    <property type="evidence" value="ECO:0007669"/>
    <property type="project" value="TreeGrafter"/>
</dbReference>
<keyword evidence="8" id="KW-1185">Reference proteome</keyword>
<evidence type="ECO:0000256" key="2">
    <source>
        <dbReference type="ARBA" id="ARBA00022776"/>
    </source>
</evidence>
<proteinExistence type="predicted"/>
<dbReference type="VEuPathDB" id="MicrosporidiaDB:NBO_19g0017"/>
<dbReference type="GO" id="GO:0007062">
    <property type="term" value="P:sister chromatid cohesion"/>
    <property type="evidence" value="ECO:0007669"/>
    <property type="project" value="TreeGrafter"/>
</dbReference>
<gene>
    <name evidence="7" type="primary">SMC1</name>
    <name evidence="7" type="ORF">NBO_19g0017</name>
</gene>
<dbReference type="AlphaFoldDB" id="R0M9K7"/>
<dbReference type="InterPro" id="IPR036277">
    <property type="entry name" value="SMC_hinge_sf"/>
</dbReference>
<protein>
    <submittedName>
        <fullName evidence="7">Structural maintenance of chromosomes protein 1</fullName>
    </submittedName>
</protein>
<evidence type="ECO:0000259" key="6">
    <source>
        <dbReference type="SMART" id="SM00968"/>
    </source>
</evidence>
<organism evidence="7 8">
    <name type="scientific">Nosema bombycis (strain CQ1 / CVCC 102059)</name>
    <name type="common">Microsporidian parasite</name>
    <name type="synonym">Pebrine of silkworm</name>
    <dbReference type="NCBI Taxonomy" id="578461"/>
    <lineage>
        <taxon>Eukaryota</taxon>
        <taxon>Fungi</taxon>
        <taxon>Fungi incertae sedis</taxon>
        <taxon>Microsporidia</taxon>
        <taxon>Nosematidae</taxon>
        <taxon>Nosema</taxon>
    </lineage>
</organism>
<dbReference type="GO" id="GO:0051301">
    <property type="term" value="P:cell division"/>
    <property type="evidence" value="ECO:0007669"/>
    <property type="project" value="UniProtKB-KW"/>
</dbReference>
<dbReference type="SUPFAM" id="SSF75553">
    <property type="entry name" value="Smc hinge domain"/>
    <property type="match status" value="1"/>
</dbReference>
<keyword evidence="4" id="KW-0131">Cell cycle</keyword>
<reference evidence="7 8" key="1">
    <citation type="journal article" date="2013" name="BMC Genomics">
        <title>Comparative genomics of parasitic silkworm microsporidia reveal an association between genome expansion and host adaptation.</title>
        <authorList>
            <person name="Pan G."/>
            <person name="Xu J."/>
            <person name="Li T."/>
            <person name="Xia Q."/>
            <person name="Liu S.L."/>
            <person name="Zhang G."/>
            <person name="Li S."/>
            <person name="Li C."/>
            <person name="Liu H."/>
            <person name="Yang L."/>
            <person name="Liu T."/>
            <person name="Zhang X."/>
            <person name="Wu Z."/>
            <person name="Fan W."/>
            <person name="Dang X."/>
            <person name="Xiang H."/>
            <person name="Tao M."/>
            <person name="Li Y."/>
            <person name="Hu J."/>
            <person name="Li Z."/>
            <person name="Lin L."/>
            <person name="Luo J."/>
            <person name="Geng L."/>
            <person name="Wang L."/>
            <person name="Long M."/>
            <person name="Wan Y."/>
            <person name="He N."/>
            <person name="Zhang Z."/>
            <person name="Lu C."/>
            <person name="Keeling P.J."/>
            <person name="Wang J."/>
            <person name="Xiang Z."/>
            <person name="Zhou Z."/>
        </authorList>
    </citation>
    <scope>NUCLEOTIDE SEQUENCE [LARGE SCALE GENOMIC DNA]</scope>
    <source>
        <strain evidence="8">CQ1 / CVCC 102059</strain>
    </source>
</reference>
<dbReference type="Pfam" id="PF06470">
    <property type="entry name" value="SMC_hinge"/>
    <property type="match status" value="1"/>
</dbReference>
<evidence type="ECO:0000313" key="7">
    <source>
        <dbReference type="EMBL" id="EOB14664.1"/>
    </source>
</evidence>
<dbReference type="GO" id="GO:0003677">
    <property type="term" value="F:DNA binding"/>
    <property type="evidence" value="ECO:0007669"/>
    <property type="project" value="TreeGrafter"/>
</dbReference>
<dbReference type="STRING" id="578461.R0M9K7"/>
<dbReference type="Proteomes" id="UP000016927">
    <property type="component" value="Unassembled WGS sequence"/>
</dbReference>
<keyword evidence="1" id="KW-0132">Cell division</keyword>
<dbReference type="EMBL" id="KB908927">
    <property type="protein sequence ID" value="EOB14664.1"/>
    <property type="molecule type" value="Genomic_DNA"/>
</dbReference>
<keyword evidence="5" id="KW-0175">Coiled coil</keyword>
<dbReference type="GO" id="GO:0005634">
    <property type="term" value="C:nucleus"/>
    <property type="evidence" value="ECO:0007669"/>
    <property type="project" value="TreeGrafter"/>
</dbReference>
<name>R0M9K7_NOSB1</name>
<dbReference type="Gene3D" id="1.20.1060.20">
    <property type="match status" value="1"/>
</dbReference>
<keyword evidence="2" id="KW-0498">Mitosis</keyword>
<evidence type="ECO:0000256" key="3">
    <source>
        <dbReference type="ARBA" id="ARBA00023242"/>
    </source>
</evidence>
<dbReference type="OrthoDB" id="5575062at2759"/>
<evidence type="ECO:0000256" key="5">
    <source>
        <dbReference type="SAM" id="Coils"/>
    </source>
</evidence>
<feature type="coiled-coil region" evidence="5">
    <location>
        <begin position="131"/>
        <end position="192"/>
    </location>
</feature>
<feature type="coiled-coil region" evidence="5">
    <location>
        <begin position="14"/>
        <end position="59"/>
    </location>
</feature>
<dbReference type="PANTHER" id="PTHR18937:SF12">
    <property type="entry name" value="STRUCTURAL MAINTENANCE OF CHROMOSOMES PROTEIN"/>
    <property type="match status" value="1"/>
</dbReference>
<sequence length="425" mass="49056">MAKIREMTELYKMKDKANSRKKEVNDLLEENQIKIENKKENLEKEKEMLRELEEGYSKIKGIIIGRGGVGEGNDGEGYNGEDEGGYESTLDPNLNLNPLDSNPINNNPLNLNNPNLNNNFTSLESSFLNQTAPLRNQIESLKNQIKEIENSLSKQKSFSKIESEKKLKLEKINSLKKNLKILSQNISVLYEKMGEDLKIYENLEKQEEDKNKKLYEIVGNLLKIRASKKISLKKEIIRNTVQTLKNIFPGVHGILIDLIKPTQKKYSNPLNTILQSYDYSVIVDSSSTAMSCINFIREKKLCKMIFLPLKEIEIKKFNFVLESNYRSALNCITYDKIYENVIQFVFKDTIITDTKEIALELAYKKKINCDICSLENFIIKSKGRVISINKNDKGNDQDDDFNSLIEERKILLNEIKLIQEKKSKM</sequence>